<keyword evidence="4" id="KW-0472">Membrane</keyword>
<feature type="domain" description="SURP motif" evidence="6">
    <location>
        <begin position="384"/>
        <end position="427"/>
    </location>
</feature>
<dbReference type="InterPro" id="IPR035979">
    <property type="entry name" value="RBD_domain_sf"/>
</dbReference>
<dbReference type="PROSITE" id="PS50128">
    <property type="entry name" value="SURP"/>
    <property type="match status" value="1"/>
</dbReference>
<feature type="transmembrane region" description="Helical" evidence="4">
    <location>
        <begin position="33"/>
        <end position="60"/>
    </location>
</feature>
<dbReference type="Pfam" id="PF00076">
    <property type="entry name" value="RRM_1"/>
    <property type="match status" value="1"/>
</dbReference>
<reference evidence="7" key="1">
    <citation type="journal article" date="2023" name="Insect Mol. Biol.">
        <title>Genome sequencing provides insights into the evolution of gene families encoding plant cell wall-degrading enzymes in longhorned beetles.</title>
        <authorList>
            <person name="Shin N.R."/>
            <person name="Okamura Y."/>
            <person name="Kirsch R."/>
            <person name="Pauchet Y."/>
        </authorList>
    </citation>
    <scope>NUCLEOTIDE SEQUENCE</scope>
    <source>
        <strain evidence="7">RBIC_L_NR</strain>
    </source>
</reference>
<evidence type="ECO:0000313" key="8">
    <source>
        <dbReference type="Proteomes" id="UP001162156"/>
    </source>
</evidence>
<dbReference type="Gene3D" id="1.10.10.790">
    <property type="entry name" value="Surp module"/>
    <property type="match status" value="1"/>
</dbReference>
<dbReference type="PANTHER" id="PTHR23140:SF0">
    <property type="entry name" value="U2 SNRNP-ASSOCIATED SURP MOTIF-CONTAINING PROTEIN"/>
    <property type="match status" value="1"/>
</dbReference>
<dbReference type="InterPro" id="IPR051485">
    <property type="entry name" value="SR-CTD_assoc_factor"/>
</dbReference>
<dbReference type="AlphaFoldDB" id="A0AAV8XNZ8"/>
<evidence type="ECO:0008006" key="9">
    <source>
        <dbReference type="Google" id="ProtNLM"/>
    </source>
</evidence>
<dbReference type="InterPro" id="IPR000504">
    <property type="entry name" value="RRM_dom"/>
</dbReference>
<name>A0AAV8XNZ8_9CUCU</name>
<feature type="domain" description="RRM" evidence="5">
    <location>
        <begin position="240"/>
        <end position="316"/>
    </location>
</feature>
<dbReference type="GO" id="GO:0005634">
    <property type="term" value="C:nucleus"/>
    <property type="evidence" value="ECO:0007669"/>
    <property type="project" value="TreeGrafter"/>
</dbReference>
<evidence type="ECO:0000313" key="7">
    <source>
        <dbReference type="EMBL" id="KAJ8940065.1"/>
    </source>
</evidence>
<keyword evidence="4" id="KW-1133">Transmembrane helix</keyword>
<evidence type="ECO:0000259" key="5">
    <source>
        <dbReference type="PROSITE" id="PS50102"/>
    </source>
</evidence>
<accession>A0AAV8XNZ8</accession>
<evidence type="ECO:0000256" key="4">
    <source>
        <dbReference type="SAM" id="Phobius"/>
    </source>
</evidence>
<evidence type="ECO:0000256" key="1">
    <source>
        <dbReference type="ARBA" id="ARBA00022884"/>
    </source>
</evidence>
<dbReference type="PROSITE" id="PS50102">
    <property type="entry name" value="RRM"/>
    <property type="match status" value="1"/>
</dbReference>
<dbReference type="Gene3D" id="3.30.70.330">
    <property type="match status" value="1"/>
</dbReference>
<gene>
    <name evidence="7" type="ORF">NQ314_010899</name>
</gene>
<protein>
    <recommendedName>
        <fullName evidence="9">RRM domain-containing protein</fullName>
    </recommendedName>
</protein>
<dbReference type="InterPro" id="IPR035967">
    <property type="entry name" value="SWAP/Surp_sf"/>
</dbReference>
<organism evidence="7 8">
    <name type="scientific">Rhamnusium bicolor</name>
    <dbReference type="NCBI Taxonomy" id="1586634"/>
    <lineage>
        <taxon>Eukaryota</taxon>
        <taxon>Metazoa</taxon>
        <taxon>Ecdysozoa</taxon>
        <taxon>Arthropoda</taxon>
        <taxon>Hexapoda</taxon>
        <taxon>Insecta</taxon>
        <taxon>Pterygota</taxon>
        <taxon>Neoptera</taxon>
        <taxon>Endopterygota</taxon>
        <taxon>Coleoptera</taxon>
        <taxon>Polyphaga</taxon>
        <taxon>Cucujiformia</taxon>
        <taxon>Chrysomeloidea</taxon>
        <taxon>Cerambycidae</taxon>
        <taxon>Lepturinae</taxon>
        <taxon>Rhagiini</taxon>
        <taxon>Rhamnusium</taxon>
    </lineage>
</organism>
<keyword evidence="1 2" id="KW-0694">RNA-binding</keyword>
<dbReference type="SUPFAM" id="SSF109905">
    <property type="entry name" value="Surp module (SWAP domain)"/>
    <property type="match status" value="1"/>
</dbReference>
<evidence type="ECO:0000259" key="6">
    <source>
        <dbReference type="PROSITE" id="PS50128"/>
    </source>
</evidence>
<feature type="compositionally biased region" description="Basic and acidic residues" evidence="3">
    <location>
        <begin position="527"/>
        <end position="540"/>
    </location>
</feature>
<evidence type="ECO:0000256" key="3">
    <source>
        <dbReference type="SAM" id="MobiDB-lite"/>
    </source>
</evidence>
<dbReference type="Proteomes" id="UP001162156">
    <property type="component" value="Unassembled WGS sequence"/>
</dbReference>
<dbReference type="SMART" id="SM00648">
    <property type="entry name" value="SWAP"/>
    <property type="match status" value="1"/>
</dbReference>
<dbReference type="Pfam" id="PF01805">
    <property type="entry name" value="Surp"/>
    <property type="match status" value="1"/>
</dbReference>
<dbReference type="PANTHER" id="PTHR23140">
    <property type="entry name" value="RNA PROCESSING PROTEIN LD23810P"/>
    <property type="match status" value="1"/>
</dbReference>
<dbReference type="EMBL" id="JANEYF010003027">
    <property type="protein sequence ID" value="KAJ8940065.1"/>
    <property type="molecule type" value="Genomic_DNA"/>
</dbReference>
<proteinExistence type="predicted"/>
<sequence>MDTLANISLPSTTIVKENNNMPYVNATLEDDEALLMILMLALMMSVLLPLLMITSPFILLDSPVLTIQPFKFKVNEIRGIPLANMCSNMMSKRDYEKKRREEQEATAHVFQDFINTFQDSSPAPNKTFVKSGILNSEDNRENKDVRQLYNPKPIIKQSNTNNIKTAIECARILRESNLEKSKKQEKPKSNLDLLKEELKLRHAERGERERLRSVYLIINYNENLSTPALSYFEGGDPKSTNLFVANLHSKITENHLMLEFGAYGPLASVKIMWPRGDEKLRNSNCGFVAFMSRKDAERALKNNKHREDMRVGWGKSVELPAHPIYIPNNLLKLYLPPPLSGLPFNAQPLNPNYKKPINESEFNDLLSNCVVKVTIPLNKKILMLVHRMVEFVVREGPMFEAFIMNREMGNPEFNFLFDYQNPVHAEAMLLTNLEIVENFEDDSSSTDEPLDGANLLKRSLKNEIGPDVVTSTSLGEKSISNKKQIMEYFIPSKWDTIDPQEVEAQAMSTQKMYYMELENQLNQALSDDEKHEVPVVKSADKGNNLSSSTGSSKSKSVKSKQKKGKEKEGKTTSVNKSRESRDSKKTQRYKRK</sequence>
<keyword evidence="4" id="KW-0812">Transmembrane</keyword>
<dbReference type="InterPro" id="IPR012677">
    <property type="entry name" value="Nucleotide-bd_a/b_plait_sf"/>
</dbReference>
<feature type="compositionally biased region" description="Basic and acidic residues" evidence="3">
    <location>
        <begin position="565"/>
        <end position="585"/>
    </location>
</feature>
<feature type="region of interest" description="Disordered" evidence="3">
    <location>
        <begin position="527"/>
        <end position="592"/>
    </location>
</feature>
<dbReference type="InterPro" id="IPR000061">
    <property type="entry name" value="Surp"/>
</dbReference>
<dbReference type="GO" id="GO:0006396">
    <property type="term" value="P:RNA processing"/>
    <property type="evidence" value="ECO:0007669"/>
    <property type="project" value="InterPro"/>
</dbReference>
<comment type="caution">
    <text evidence="7">The sequence shown here is derived from an EMBL/GenBank/DDBJ whole genome shotgun (WGS) entry which is preliminary data.</text>
</comment>
<dbReference type="GO" id="GO:0003723">
    <property type="term" value="F:RNA binding"/>
    <property type="evidence" value="ECO:0007669"/>
    <property type="project" value="UniProtKB-UniRule"/>
</dbReference>
<evidence type="ECO:0000256" key="2">
    <source>
        <dbReference type="PROSITE-ProRule" id="PRU00176"/>
    </source>
</evidence>
<dbReference type="SMART" id="SM00360">
    <property type="entry name" value="RRM"/>
    <property type="match status" value="1"/>
</dbReference>
<dbReference type="SUPFAM" id="SSF54928">
    <property type="entry name" value="RNA-binding domain, RBD"/>
    <property type="match status" value="1"/>
</dbReference>
<keyword evidence="8" id="KW-1185">Reference proteome</keyword>
<feature type="compositionally biased region" description="Basic residues" evidence="3">
    <location>
        <begin position="555"/>
        <end position="564"/>
    </location>
</feature>